<dbReference type="CDD" id="cd06260">
    <property type="entry name" value="DUF820-like"/>
    <property type="match status" value="1"/>
</dbReference>
<dbReference type="SUPFAM" id="SSF52980">
    <property type="entry name" value="Restriction endonuclease-like"/>
    <property type="match status" value="1"/>
</dbReference>
<keyword evidence="2" id="KW-0540">Nuclease</keyword>
<feature type="domain" description="Putative restriction endonuclease" evidence="1">
    <location>
        <begin position="24"/>
        <end position="199"/>
    </location>
</feature>
<keyword evidence="2" id="KW-0378">Hydrolase</keyword>
<dbReference type="Proteomes" id="UP000031561">
    <property type="component" value="Unassembled WGS sequence"/>
</dbReference>
<gene>
    <name evidence="2" type="ORF">QQ91_0004835</name>
</gene>
<evidence type="ECO:0000313" key="3">
    <source>
        <dbReference type="Proteomes" id="UP000031561"/>
    </source>
</evidence>
<keyword evidence="3" id="KW-1185">Reference proteome</keyword>
<dbReference type="InterPro" id="IPR008538">
    <property type="entry name" value="Uma2"/>
</dbReference>
<dbReference type="InterPro" id="IPR011335">
    <property type="entry name" value="Restrct_endonuc-II-like"/>
</dbReference>
<protein>
    <submittedName>
        <fullName evidence="2">Uma2 family endonuclease</fullName>
    </submittedName>
</protein>
<dbReference type="EMBL" id="JTHE03000033">
    <property type="protein sequence ID" value="MCM1982156.1"/>
    <property type="molecule type" value="Genomic_DNA"/>
</dbReference>
<proteinExistence type="predicted"/>
<name>A0ABD4T0H4_9CYAN</name>
<dbReference type="PANTHER" id="PTHR35400">
    <property type="entry name" value="SLR1083 PROTEIN"/>
    <property type="match status" value="1"/>
</dbReference>
<accession>A0ABD4T0H4</accession>
<dbReference type="GO" id="GO:0004519">
    <property type="term" value="F:endonuclease activity"/>
    <property type="evidence" value="ECO:0007669"/>
    <property type="project" value="UniProtKB-KW"/>
</dbReference>
<dbReference type="Gene3D" id="3.90.1570.10">
    <property type="entry name" value="tt1808, chain A"/>
    <property type="match status" value="1"/>
</dbReference>
<sequence>MVKVAASTVPAQPLETDRWVKASWDEFIAIADDPAYEGGRFYFDHGRMRIEMVPLGSSHSQDDPLVARVISLFATLKGLRFKEISNGSFRKTGERGCQPDIAFYIGAEIRFPPRGDTPIDLDTIEPPSLVVEIASTTLADDLGPKRLLYERLGVAEYWVVDVNGGSITAFEIADGRSGEVRKSLVLPELPIAVVEEALRRGQREDDGVVNRWLLDLFAADV</sequence>
<dbReference type="InterPro" id="IPR012296">
    <property type="entry name" value="Nuclease_put_TT1808"/>
</dbReference>
<reference evidence="2 3" key="1">
    <citation type="journal article" date="2015" name="Genome Announc.">
        <title>Draft Genome Sequence of Filamentous Marine Cyanobacterium Lyngbya confervoides Strain BDU141951.</title>
        <authorList>
            <person name="Chandrababunaidu M.M."/>
            <person name="Sen D."/>
            <person name="Tripathy S."/>
        </authorList>
    </citation>
    <scope>NUCLEOTIDE SEQUENCE [LARGE SCALE GENOMIC DNA]</scope>
    <source>
        <strain evidence="2 3">BDU141951</strain>
    </source>
</reference>
<keyword evidence="2" id="KW-0255">Endonuclease</keyword>
<comment type="caution">
    <text evidence="2">The sequence shown here is derived from an EMBL/GenBank/DDBJ whole genome shotgun (WGS) entry which is preliminary data.</text>
</comment>
<dbReference type="RefSeq" id="WP_166283956.1">
    <property type="nucleotide sequence ID" value="NZ_JTHE03000033.1"/>
</dbReference>
<dbReference type="AlphaFoldDB" id="A0ABD4T0H4"/>
<evidence type="ECO:0000259" key="1">
    <source>
        <dbReference type="Pfam" id="PF05685"/>
    </source>
</evidence>
<organism evidence="2 3">
    <name type="scientific">Lyngbya confervoides BDU141951</name>
    <dbReference type="NCBI Taxonomy" id="1574623"/>
    <lineage>
        <taxon>Bacteria</taxon>
        <taxon>Bacillati</taxon>
        <taxon>Cyanobacteriota</taxon>
        <taxon>Cyanophyceae</taxon>
        <taxon>Oscillatoriophycideae</taxon>
        <taxon>Oscillatoriales</taxon>
        <taxon>Microcoleaceae</taxon>
        <taxon>Lyngbya</taxon>
    </lineage>
</organism>
<dbReference type="PANTHER" id="PTHR35400:SF1">
    <property type="entry name" value="SLR1083 PROTEIN"/>
    <property type="match status" value="1"/>
</dbReference>
<dbReference type="Pfam" id="PF05685">
    <property type="entry name" value="Uma2"/>
    <property type="match status" value="1"/>
</dbReference>
<evidence type="ECO:0000313" key="2">
    <source>
        <dbReference type="EMBL" id="MCM1982156.1"/>
    </source>
</evidence>